<dbReference type="Proteomes" id="UP000305848">
    <property type="component" value="Unassembled WGS sequence"/>
</dbReference>
<protein>
    <submittedName>
        <fullName evidence="2">Glycosyl hydrolase family 76</fullName>
    </submittedName>
</protein>
<dbReference type="GO" id="GO:0005975">
    <property type="term" value="P:carbohydrate metabolic process"/>
    <property type="evidence" value="ECO:0007669"/>
    <property type="project" value="InterPro"/>
</dbReference>
<dbReference type="InterPro" id="IPR014512">
    <property type="entry name" value="O_gly_hydro"/>
</dbReference>
<dbReference type="Pfam" id="PF03663">
    <property type="entry name" value="Glyco_hydro_76"/>
    <property type="match status" value="1"/>
</dbReference>
<feature type="chain" id="PRO_5020994197" evidence="1">
    <location>
        <begin position="26"/>
        <end position="387"/>
    </location>
</feature>
<dbReference type="InterPro" id="IPR005198">
    <property type="entry name" value="Glyco_hydro_76"/>
</dbReference>
<dbReference type="SUPFAM" id="SSF48208">
    <property type="entry name" value="Six-hairpin glycosidases"/>
    <property type="match status" value="1"/>
</dbReference>
<dbReference type="PIRSF" id="PIRSF021505">
    <property type="entry name" value="O_gly_hdrol"/>
    <property type="match status" value="1"/>
</dbReference>
<reference evidence="2 3" key="1">
    <citation type="submission" date="2019-05" db="EMBL/GenBank/DDBJ databases">
        <title>Panacibacter sp. strain 17mud1-8 Genome sequencing and assembly.</title>
        <authorList>
            <person name="Chhetri G."/>
        </authorList>
    </citation>
    <scope>NUCLEOTIDE SEQUENCE [LARGE SCALE GENOMIC DNA]</scope>
    <source>
        <strain evidence="2 3">17mud1-8</strain>
    </source>
</reference>
<dbReference type="OrthoDB" id="2505409at2"/>
<evidence type="ECO:0000313" key="3">
    <source>
        <dbReference type="Proteomes" id="UP000305848"/>
    </source>
</evidence>
<dbReference type="AlphaFoldDB" id="A0A4V5UX14"/>
<dbReference type="EMBL" id="SZQL01000002">
    <property type="protein sequence ID" value="TKK71023.1"/>
    <property type="molecule type" value="Genomic_DNA"/>
</dbReference>
<proteinExistence type="predicted"/>
<organism evidence="2 3">
    <name type="scientific">Ilyomonas limi</name>
    <dbReference type="NCBI Taxonomy" id="2575867"/>
    <lineage>
        <taxon>Bacteria</taxon>
        <taxon>Pseudomonadati</taxon>
        <taxon>Bacteroidota</taxon>
        <taxon>Chitinophagia</taxon>
        <taxon>Chitinophagales</taxon>
        <taxon>Chitinophagaceae</taxon>
        <taxon>Ilyomonas</taxon>
    </lineage>
</organism>
<dbReference type="PANTHER" id="PTHR47791">
    <property type="entry name" value="MEIOTICALLY UP-REGULATED GENE 191 PROTEIN"/>
    <property type="match status" value="1"/>
</dbReference>
<dbReference type="Gene3D" id="1.50.10.20">
    <property type="match status" value="1"/>
</dbReference>
<feature type="signal peptide" evidence="1">
    <location>
        <begin position="1"/>
        <end position="25"/>
    </location>
</feature>
<dbReference type="GO" id="GO:0016787">
    <property type="term" value="F:hydrolase activity"/>
    <property type="evidence" value="ECO:0007669"/>
    <property type="project" value="UniProtKB-KW"/>
</dbReference>
<dbReference type="RefSeq" id="WP_137260622.1">
    <property type="nucleotide sequence ID" value="NZ_SZQL01000002.1"/>
</dbReference>
<keyword evidence="1" id="KW-0732">Signal</keyword>
<sequence>MLKKMGIRKTAVALFCVIGLSSCLKQNPDTPPVVTPPTDSNNVVIYDWNKIADSAQTSMNLFWSPSDKYYLQTNTATDWAQYWPNAHALDIAVDGYVRTSSATFKGRMSDLIAGVYAKNGNTWINYYYDDMEWMALANLRAYAATNDVAFKNVTDVLWADIKSGWSDALGGGIWWRKDNSSKNTPSNMPAAILAARLYEAFKNDDDLNWAKKIYAWEKSVLYESTTGLVYDNIASDGTKNTSWKFTYNQGTFIGAALELYKITNDVTYLNDAIKAADYTLNSGFYTSSGVLKDEGGGDGGLFKGVFIRHFNRLIIEGGVEAGKKTIYINFIKKCGETLWSKGTNKDYVLFGSAWDKAPGSSVDFTVQESGVMLLEALAELKKLNLVD</sequence>
<dbReference type="InterPro" id="IPR053169">
    <property type="entry name" value="MUG_Protein"/>
</dbReference>
<comment type="caution">
    <text evidence="2">The sequence shown here is derived from an EMBL/GenBank/DDBJ whole genome shotgun (WGS) entry which is preliminary data.</text>
</comment>
<keyword evidence="3" id="KW-1185">Reference proteome</keyword>
<dbReference type="PANTHER" id="PTHR47791:SF3">
    <property type="entry name" value="MEIOTICALLY UP-REGULATED GENE 191 PROTEIN"/>
    <property type="match status" value="1"/>
</dbReference>
<name>A0A4V5UX14_9BACT</name>
<keyword evidence="2" id="KW-0378">Hydrolase</keyword>
<gene>
    <name evidence="2" type="ORF">FC093_04935</name>
</gene>
<dbReference type="PROSITE" id="PS51257">
    <property type="entry name" value="PROKAR_LIPOPROTEIN"/>
    <property type="match status" value="1"/>
</dbReference>
<dbReference type="InterPro" id="IPR008928">
    <property type="entry name" value="6-hairpin_glycosidase_sf"/>
</dbReference>
<evidence type="ECO:0000256" key="1">
    <source>
        <dbReference type="SAM" id="SignalP"/>
    </source>
</evidence>
<accession>A0A4V5UX14</accession>
<evidence type="ECO:0000313" key="2">
    <source>
        <dbReference type="EMBL" id="TKK71023.1"/>
    </source>
</evidence>